<feature type="domain" description="SUN" evidence="8">
    <location>
        <begin position="160"/>
        <end position="317"/>
    </location>
</feature>
<evidence type="ECO:0000256" key="7">
    <source>
        <dbReference type="SAM" id="Phobius"/>
    </source>
</evidence>
<name>A0A0V0Y897_TRIPS</name>
<gene>
    <name evidence="9" type="primary">SUN1</name>
    <name evidence="9" type="ORF">T4E_7460</name>
</gene>
<comment type="similarity">
    <text evidence="2">Belongs to the DNase II family.</text>
</comment>
<dbReference type="GO" id="GO:0004531">
    <property type="term" value="F:deoxyribonuclease II activity"/>
    <property type="evidence" value="ECO:0007669"/>
    <property type="project" value="InterPro"/>
</dbReference>
<evidence type="ECO:0000256" key="3">
    <source>
        <dbReference type="ARBA" id="ARBA00022692"/>
    </source>
</evidence>
<dbReference type="InterPro" id="IPR045119">
    <property type="entry name" value="SUN1-5"/>
</dbReference>
<dbReference type="PANTHER" id="PTHR12911">
    <property type="entry name" value="SAD1/UNC-84-LIKE PROTEIN-RELATED"/>
    <property type="match status" value="1"/>
</dbReference>
<evidence type="ECO:0000256" key="6">
    <source>
        <dbReference type="ARBA" id="ARBA00023136"/>
    </source>
</evidence>
<dbReference type="PROSITE" id="PS51469">
    <property type="entry name" value="SUN"/>
    <property type="match status" value="1"/>
</dbReference>
<evidence type="ECO:0000259" key="8">
    <source>
        <dbReference type="PROSITE" id="PS51469"/>
    </source>
</evidence>
<dbReference type="GO" id="GO:0016020">
    <property type="term" value="C:membrane"/>
    <property type="evidence" value="ECO:0007669"/>
    <property type="project" value="UniProtKB-SubCell"/>
</dbReference>
<evidence type="ECO:0000256" key="2">
    <source>
        <dbReference type="ARBA" id="ARBA00007527"/>
    </source>
</evidence>
<feature type="transmembrane region" description="Helical" evidence="7">
    <location>
        <begin position="38"/>
        <end position="58"/>
    </location>
</feature>
<accession>A0A0V0Y897</accession>
<keyword evidence="5 7" id="KW-1133">Transmembrane helix</keyword>
<dbReference type="PANTHER" id="PTHR12911:SF8">
    <property type="entry name" value="KLAROID PROTEIN-RELATED"/>
    <property type="match status" value="1"/>
</dbReference>
<comment type="caution">
    <text evidence="9">The sequence shown here is derived from an EMBL/GenBank/DDBJ whole genome shotgun (WGS) entry which is preliminary data.</text>
</comment>
<dbReference type="AlphaFoldDB" id="A0A0V0Y897"/>
<reference evidence="9 10" key="1">
    <citation type="submission" date="2015-01" db="EMBL/GenBank/DDBJ databases">
        <title>Evolution of Trichinella species and genotypes.</title>
        <authorList>
            <person name="Korhonen P.K."/>
            <person name="Edoardo P."/>
            <person name="Giuseppe L.R."/>
            <person name="Gasser R.B."/>
        </authorList>
    </citation>
    <scope>NUCLEOTIDE SEQUENCE [LARGE SCALE GENOMIC DNA]</scope>
    <source>
        <strain evidence="9">ISS141</strain>
    </source>
</reference>
<evidence type="ECO:0000256" key="5">
    <source>
        <dbReference type="ARBA" id="ARBA00022989"/>
    </source>
</evidence>
<sequence length="911" mass="100788">LNDSVTTSNSRSSKRIATTNVSSVVRFEAELIASEERFYVLSMKLLLYIIILISAVTCGTEIMRKMLRCNGWNHWESERKEIEILLKNIMARNKELDKKLNTILHLASSFYNYEKKFGECFDEHKMKEEPPIENDKQLTLLKEVGKYYSEKKWNEINFEGAKILDIPETEPYPCGSLLSHWTGYRYLTFYQSARKHDTKSDECWTFKGNKGNLIIGLKSNVLITGFSYEHSASSNETVNYNKLTAPKEINFYGLVNLKDKKPWLFGSYIYNANISEMQYFSAERIQMTSIIHVEIIGNYGNMPYTCIHRFRVYGILPCEFIVYKLPGGKSSHYLLPNAAAAWTGAADIDAAQQPVHSTMNLYFASGNKDRANIVAYSNYPPHFKFELPMSPGKGVIIAEEQNKGFWLVHTAKYFPNIAGTVATLFSDEKTTKDAAAFLCMSYSDRSSVQATQAFYDSAEIQTLINGLHKYQPIGAVSGDSIRTLTAPGTVKIFATAPVAYSSDIYSNYVVKILKKTLQVYTPGTTTTVLRKSCAGTLKVENVLGPITVSGTVIPIEQDSARWSVPKSDIDFVCLSNTGRTADDAKHGATVACILSADATNLFRSMITKENLDACPFIVYKLPGGKSSHYLLPTAAAAWTGAADIDAAQQPVHSTMNLYFASGNKDRANIVAYSNYPPHFKFELPMSPGKGVIIAEEANKGFWLVHTAKYFPNIAGTVATLFSNEKTTKDAAAFLCMSYSDRSSVQATQAFYDSAEIQTLINGLHKYQPIGTVSGDSIRTLTAPGTVKIFATAPVAYSSDIYSNYVVKILKKTLQVYTPGTTTTVLRKSCAGTLKVENVLGPITVSDTVIPIEQDSARWSVPKSDIDFVCLSNTGRTADDAKHGATVACILSADATNLFRSMITKENLDACP</sequence>
<keyword evidence="6 7" id="KW-0472">Membrane</keyword>
<dbReference type="Proteomes" id="UP000054815">
    <property type="component" value="Unassembled WGS sequence"/>
</dbReference>
<dbReference type="STRING" id="6337.A0A0V0Y897"/>
<dbReference type="Gene3D" id="2.60.120.260">
    <property type="entry name" value="Galactose-binding domain-like"/>
    <property type="match status" value="1"/>
</dbReference>
<evidence type="ECO:0000313" key="10">
    <source>
        <dbReference type="Proteomes" id="UP000054815"/>
    </source>
</evidence>
<dbReference type="Pfam" id="PF03265">
    <property type="entry name" value="DNase_II"/>
    <property type="match status" value="2"/>
</dbReference>
<keyword evidence="4" id="KW-0378">Hydrolase</keyword>
<dbReference type="InterPro" id="IPR004947">
    <property type="entry name" value="DNase_II"/>
</dbReference>
<comment type="subcellular location">
    <subcellularLocation>
        <location evidence="1">Membrane</location>
    </subcellularLocation>
</comment>
<dbReference type="EMBL" id="JYDU01000044">
    <property type="protein sequence ID" value="KRX96373.1"/>
    <property type="molecule type" value="Genomic_DNA"/>
</dbReference>
<evidence type="ECO:0000313" key="9">
    <source>
        <dbReference type="EMBL" id="KRX96373.1"/>
    </source>
</evidence>
<dbReference type="GO" id="GO:0043495">
    <property type="term" value="F:protein-membrane adaptor activity"/>
    <property type="evidence" value="ECO:0007669"/>
    <property type="project" value="TreeGrafter"/>
</dbReference>
<feature type="non-terminal residue" evidence="9">
    <location>
        <position position="1"/>
    </location>
</feature>
<keyword evidence="3 7" id="KW-0812">Transmembrane</keyword>
<dbReference type="GO" id="GO:0005635">
    <property type="term" value="C:nuclear envelope"/>
    <property type="evidence" value="ECO:0007669"/>
    <property type="project" value="UniProtKB-ARBA"/>
</dbReference>
<dbReference type="InterPro" id="IPR012919">
    <property type="entry name" value="SUN_dom"/>
</dbReference>
<evidence type="ECO:0000256" key="1">
    <source>
        <dbReference type="ARBA" id="ARBA00004370"/>
    </source>
</evidence>
<organism evidence="9 10">
    <name type="scientific">Trichinella pseudospiralis</name>
    <name type="common">Parasitic roundworm</name>
    <dbReference type="NCBI Taxonomy" id="6337"/>
    <lineage>
        <taxon>Eukaryota</taxon>
        <taxon>Metazoa</taxon>
        <taxon>Ecdysozoa</taxon>
        <taxon>Nematoda</taxon>
        <taxon>Enoplea</taxon>
        <taxon>Dorylaimia</taxon>
        <taxon>Trichinellida</taxon>
        <taxon>Trichinellidae</taxon>
        <taxon>Trichinella</taxon>
    </lineage>
</organism>
<protein>
    <submittedName>
        <fullName evidence="9">SUN domain-containing protein 1</fullName>
    </submittedName>
</protein>
<proteinExistence type="inferred from homology"/>
<dbReference type="Pfam" id="PF07738">
    <property type="entry name" value="Sad1_UNC"/>
    <property type="match status" value="1"/>
</dbReference>
<evidence type="ECO:0000256" key="4">
    <source>
        <dbReference type="ARBA" id="ARBA00022801"/>
    </source>
</evidence>